<comment type="caution">
    <text evidence="2">The sequence shown here is derived from an EMBL/GenBank/DDBJ whole genome shotgun (WGS) entry which is preliminary data.</text>
</comment>
<organism evidence="2 3">
    <name type="scientific">Neonectria ditissima</name>
    <dbReference type="NCBI Taxonomy" id="78410"/>
    <lineage>
        <taxon>Eukaryota</taxon>
        <taxon>Fungi</taxon>
        <taxon>Dikarya</taxon>
        <taxon>Ascomycota</taxon>
        <taxon>Pezizomycotina</taxon>
        <taxon>Sordariomycetes</taxon>
        <taxon>Hypocreomycetidae</taxon>
        <taxon>Hypocreales</taxon>
        <taxon>Nectriaceae</taxon>
        <taxon>Neonectria</taxon>
    </lineage>
</organism>
<keyword evidence="3" id="KW-1185">Reference proteome</keyword>
<feature type="region of interest" description="Disordered" evidence="1">
    <location>
        <begin position="53"/>
        <end position="97"/>
    </location>
</feature>
<dbReference type="AlphaFoldDB" id="A0A0P7AL24"/>
<dbReference type="EMBL" id="LKCW01000316">
    <property type="protein sequence ID" value="KPM34638.1"/>
    <property type="molecule type" value="Genomic_DNA"/>
</dbReference>
<gene>
    <name evidence="2" type="ORF">AK830_g11941</name>
</gene>
<evidence type="ECO:0000256" key="1">
    <source>
        <dbReference type="SAM" id="MobiDB-lite"/>
    </source>
</evidence>
<feature type="compositionally biased region" description="Polar residues" evidence="1">
    <location>
        <begin position="57"/>
        <end position="69"/>
    </location>
</feature>
<name>A0A0P7AL24_9HYPO</name>
<sequence>MYVLCSGFMSDWAQARIFGAHKATVNKNTPKTRETDRALPSLVKGIGDASVRPAASQPLSTAAHSTTHGRPQAAPPPSDVLRTSPGGPREGGRVRYTQELDEVTIAAVRGARCAVHEIPRSMNGVEGKATRRRIAMVQRSIDGAAATACTGRTLTPKSAVAGDPLATAPKGPRGQWSGPLLGPSYPKGAGGGRTASQAVGCWPRGSSCTITAACSYLPLPPGHGRSKERVVDHGHPPSTIHHACPPACIRDPAPSTLALMHSQFPPLHPPPSTLREPTLHPPPSFIASPHLSPKPSLNRICRRRHDPSHAPCACCCVLAPSQRPHPPMMGALRLVAQGTERPGQADLLGRYAPLIFPVHPRNAMQQAGDG</sequence>
<accession>A0A0P7AL24</accession>
<proteinExistence type="predicted"/>
<reference evidence="2 3" key="1">
    <citation type="submission" date="2015-09" db="EMBL/GenBank/DDBJ databases">
        <title>Draft genome of a European isolate of the apple canker pathogen Neonectria ditissima.</title>
        <authorList>
            <person name="Gomez-Cortecero A."/>
            <person name="Harrison R.J."/>
            <person name="Armitage A.D."/>
        </authorList>
    </citation>
    <scope>NUCLEOTIDE SEQUENCE [LARGE SCALE GENOMIC DNA]</scope>
    <source>
        <strain evidence="2 3">R09/05</strain>
    </source>
</reference>
<evidence type="ECO:0000313" key="2">
    <source>
        <dbReference type="EMBL" id="KPM34638.1"/>
    </source>
</evidence>
<evidence type="ECO:0000313" key="3">
    <source>
        <dbReference type="Proteomes" id="UP000050424"/>
    </source>
</evidence>
<dbReference type="Proteomes" id="UP000050424">
    <property type="component" value="Unassembled WGS sequence"/>
</dbReference>
<protein>
    <submittedName>
        <fullName evidence="2">Uncharacterized protein</fullName>
    </submittedName>
</protein>